<dbReference type="AlphaFoldDB" id="G0W6Y2"/>
<feature type="compositionally biased region" description="Polar residues" evidence="1">
    <location>
        <begin position="38"/>
        <end position="52"/>
    </location>
</feature>
<evidence type="ECO:0008006" key="4">
    <source>
        <dbReference type="Google" id="ProtNLM"/>
    </source>
</evidence>
<keyword evidence="3" id="KW-1185">Reference proteome</keyword>
<dbReference type="RefSeq" id="XP_003668786.1">
    <property type="nucleotide sequence ID" value="XM_003668738.1"/>
</dbReference>
<evidence type="ECO:0000313" key="3">
    <source>
        <dbReference type="Proteomes" id="UP000000689"/>
    </source>
</evidence>
<dbReference type="Proteomes" id="UP000000689">
    <property type="component" value="Chromosome 2"/>
</dbReference>
<dbReference type="OrthoDB" id="340681at2759"/>
<dbReference type="PANTHER" id="PTHR12069">
    <property type="entry name" value="DNA-DIRECTED RNA POLYMERASES III 80 KDA POLYPEPTIDE RNA POLYMERASE III SUBUNIT 5"/>
    <property type="match status" value="1"/>
</dbReference>
<gene>
    <name evidence="2" type="primary">NDAI0B05100</name>
    <name evidence="2" type="ordered locus">NDAI_0B05100</name>
</gene>
<dbReference type="GO" id="GO:0006384">
    <property type="term" value="P:transcription initiation at RNA polymerase III promoter"/>
    <property type="evidence" value="ECO:0007669"/>
    <property type="project" value="EnsemblFungi"/>
</dbReference>
<reference evidence="2 3" key="1">
    <citation type="journal article" date="2011" name="Proc. Natl. Acad. Sci. U.S.A.">
        <title>Evolutionary erosion of yeast sex chromosomes by mating-type switching accidents.</title>
        <authorList>
            <person name="Gordon J.L."/>
            <person name="Armisen D."/>
            <person name="Proux-Wera E."/>
            <person name="Oheigeartaigh S.S."/>
            <person name="Byrne K.P."/>
            <person name="Wolfe K.H."/>
        </authorList>
    </citation>
    <scope>NUCLEOTIDE SEQUENCE [LARGE SCALE GENOMIC DNA]</scope>
    <source>
        <strain evidence="3">ATCC 10597 / BCRC 20456 / CBS 421 / NBRC 0211 / NRRL Y-12639</strain>
    </source>
</reference>
<dbReference type="GO" id="GO:0005666">
    <property type="term" value="C:RNA polymerase III complex"/>
    <property type="evidence" value="ECO:0007669"/>
    <property type="project" value="EnsemblFungi"/>
</dbReference>
<dbReference type="STRING" id="1071378.G0W6Y2"/>
<dbReference type="Pfam" id="PF04801">
    <property type="entry name" value="RPC5"/>
    <property type="match status" value="1"/>
</dbReference>
<dbReference type="GeneID" id="11498150"/>
<dbReference type="GO" id="GO:0003899">
    <property type="term" value="F:DNA-directed RNA polymerase activity"/>
    <property type="evidence" value="ECO:0007669"/>
    <property type="project" value="EnsemblFungi"/>
</dbReference>
<dbReference type="GO" id="GO:0042797">
    <property type="term" value="P:tRNA transcription by RNA polymerase III"/>
    <property type="evidence" value="ECO:0007669"/>
    <property type="project" value="EnsemblFungi"/>
</dbReference>
<dbReference type="PANTHER" id="PTHR12069:SF0">
    <property type="entry name" value="DNA-DIRECTED RNA POLYMERASE III SUBUNIT RPC5"/>
    <property type="match status" value="1"/>
</dbReference>
<name>G0W6Y2_NAUDC</name>
<organism evidence="2 3">
    <name type="scientific">Naumovozyma dairenensis (strain ATCC 10597 / BCRC 20456 / CBS 421 / NBRC 0211 / NRRL Y-12639)</name>
    <name type="common">Saccharomyces dairenensis</name>
    <dbReference type="NCBI Taxonomy" id="1071378"/>
    <lineage>
        <taxon>Eukaryota</taxon>
        <taxon>Fungi</taxon>
        <taxon>Dikarya</taxon>
        <taxon>Ascomycota</taxon>
        <taxon>Saccharomycotina</taxon>
        <taxon>Saccharomycetes</taxon>
        <taxon>Saccharomycetales</taxon>
        <taxon>Saccharomycetaceae</taxon>
        <taxon>Naumovozyma</taxon>
    </lineage>
</organism>
<protein>
    <recommendedName>
        <fullName evidence="4">DNA-directed RNA polymerase III subunit RPC5</fullName>
    </recommendedName>
</protein>
<dbReference type="eggNOG" id="KOG2354">
    <property type="taxonomic scope" value="Eukaryota"/>
</dbReference>
<dbReference type="GO" id="GO:0006386">
    <property type="term" value="P:termination of RNA polymerase III transcription"/>
    <property type="evidence" value="ECO:0007669"/>
    <property type="project" value="EnsemblFungi"/>
</dbReference>
<dbReference type="OMA" id="NCHASIK"/>
<dbReference type="HOGENOM" id="CLU_072845_1_0_1"/>
<dbReference type="KEGG" id="ndi:NDAI_0B05100"/>
<dbReference type="InterPro" id="IPR006886">
    <property type="entry name" value="RNA_pol_III_Rpc5"/>
</dbReference>
<sequence length="276" mass="31201">MIGTDNNKLFVTEEEDEGIPTPAAVKNEEVEDIDMQDFDNSNAPGYAQQYSNVDDEDEDEEDPIIESFPVNIAGNNESLYIFQYASKPKVVGKKPAEHPFINEARYKKKSSLWELDIPLDENSFFNSDKADGTWGKANIQTLKGVGVPNDGQYTAFVANGQIYLTPIKTVAQLRPFFNYIDASNQERKQEEHKQNASAHSQRAQVVTMSVKSANDQTHNRLTGSLLAHKVADEEESEALIWAENTYEQFKEDIIKETERTALKPLDTKEDYLTKLI</sequence>
<evidence type="ECO:0000256" key="1">
    <source>
        <dbReference type="SAM" id="MobiDB-lite"/>
    </source>
</evidence>
<accession>G0W6Y2</accession>
<evidence type="ECO:0000313" key="2">
    <source>
        <dbReference type="EMBL" id="CCD23543.1"/>
    </source>
</evidence>
<dbReference type="EMBL" id="HE580268">
    <property type="protein sequence ID" value="CCD23543.1"/>
    <property type="molecule type" value="Genomic_DNA"/>
</dbReference>
<proteinExistence type="predicted"/>
<feature type="region of interest" description="Disordered" evidence="1">
    <location>
        <begin position="37"/>
        <end position="60"/>
    </location>
</feature>